<proteinExistence type="predicted"/>
<gene>
    <name evidence="2" type="ORF">KDK67_11545</name>
</gene>
<evidence type="ECO:0000313" key="3">
    <source>
        <dbReference type="Proteomes" id="UP001056766"/>
    </source>
</evidence>
<organism evidence="2 3">
    <name type="scientific">Methanococcoides seepicolus</name>
    <dbReference type="NCBI Taxonomy" id="2828780"/>
    <lineage>
        <taxon>Archaea</taxon>
        <taxon>Methanobacteriati</taxon>
        <taxon>Methanobacteriota</taxon>
        <taxon>Stenosarchaea group</taxon>
        <taxon>Methanomicrobia</taxon>
        <taxon>Methanosarcinales</taxon>
        <taxon>Methanosarcinaceae</taxon>
        <taxon>Methanococcoides</taxon>
    </lineage>
</organism>
<keyword evidence="1" id="KW-0472">Membrane</keyword>
<sequence length="178" mass="20171">MSENPNFVDSYTNLGVLYAEDLKDYDKAIEKFEETIILDPSNHKAYSNLILAKLKIVKSENVDWWQTSAIKKVTMCILIFLLLSLILMALYSIILSTFYNESQSIIETNTITESLSNITTTTTRNSITIFSQIMILIGTVVLLLCSPYITKLKLTSSGVEFEMENPREDVEDYDGATK</sequence>
<comment type="caution">
    <text evidence="2">The sequence shown here is derived from an EMBL/GenBank/DDBJ whole genome shotgun (WGS) entry which is preliminary data.</text>
</comment>
<protein>
    <submittedName>
        <fullName evidence="2">Tetratricopeptide repeat protein</fullName>
    </submittedName>
</protein>
<feature type="transmembrane region" description="Helical" evidence="1">
    <location>
        <begin position="73"/>
        <end position="94"/>
    </location>
</feature>
<reference evidence="2" key="2">
    <citation type="submission" date="2021-04" db="EMBL/GenBank/DDBJ databases">
        <authorList>
            <person name="Dong X."/>
        </authorList>
    </citation>
    <scope>NUCLEOTIDE SEQUENCE</scope>
    <source>
        <strain evidence="2">LLY</strain>
    </source>
</reference>
<name>A0A9E4ZJC1_9EURY</name>
<evidence type="ECO:0000256" key="1">
    <source>
        <dbReference type="SAM" id="Phobius"/>
    </source>
</evidence>
<accession>A0A9E4ZJC1</accession>
<dbReference type="InterPro" id="IPR011990">
    <property type="entry name" value="TPR-like_helical_dom_sf"/>
</dbReference>
<evidence type="ECO:0000313" key="2">
    <source>
        <dbReference type="EMBL" id="MCM1987604.1"/>
    </source>
</evidence>
<keyword evidence="3" id="KW-1185">Reference proteome</keyword>
<dbReference type="SUPFAM" id="SSF48452">
    <property type="entry name" value="TPR-like"/>
    <property type="match status" value="1"/>
</dbReference>
<dbReference type="Gene3D" id="1.25.40.10">
    <property type="entry name" value="Tetratricopeptide repeat domain"/>
    <property type="match status" value="1"/>
</dbReference>
<dbReference type="EMBL" id="JAGSOI010000059">
    <property type="protein sequence ID" value="MCM1987604.1"/>
    <property type="molecule type" value="Genomic_DNA"/>
</dbReference>
<feature type="transmembrane region" description="Helical" evidence="1">
    <location>
        <begin position="129"/>
        <end position="149"/>
    </location>
</feature>
<reference evidence="2" key="1">
    <citation type="journal article" date="2021" name="mSystems">
        <title>Bacteria and Archaea Synergistically Convert Glycine Betaine to Biogenic Methane in the Formosa Cold Seep of the South China Sea.</title>
        <authorList>
            <person name="Li L."/>
            <person name="Zhang W."/>
            <person name="Zhang S."/>
            <person name="Song L."/>
            <person name="Sun Q."/>
            <person name="Zhang H."/>
            <person name="Xiang H."/>
            <person name="Dong X."/>
        </authorList>
    </citation>
    <scope>NUCLEOTIDE SEQUENCE</scope>
    <source>
        <strain evidence="2">LLY</strain>
    </source>
</reference>
<dbReference type="AlphaFoldDB" id="A0A9E4ZJC1"/>
<keyword evidence="1" id="KW-0812">Transmembrane</keyword>
<keyword evidence="1" id="KW-1133">Transmembrane helix</keyword>
<dbReference type="Proteomes" id="UP001056766">
    <property type="component" value="Unassembled WGS sequence"/>
</dbReference>